<dbReference type="Gene3D" id="1.10.4190.10">
    <property type="entry name" value="Urease accessory protein UreF"/>
    <property type="match status" value="1"/>
</dbReference>
<evidence type="ECO:0000313" key="4">
    <source>
        <dbReference type="EMBL" id="MCA6063268.1"/>
    </source>
</evidence>
<comment type="function">
    <text evidence="3">Required for maturation of urease via the functional incorporation of the urease nickel metallocenter.</text>
</comment>
<dbReference type="HAMAP" id="MF_01385">
    <property type="entry name" value="UreF"/>
    <property type="match status" value="1"/>
</dbReference>
<evidence type="ECO:0000256" key="2">
    <source>
        <dbReference type="ARBA" id="ARBA00023186"/>
    </source>
</evidence>
<protein>
    <recommendedName>
        <fullName evidence="3">Urease accessory protein UreF</fullName>
    </recommendedName>
</protein>
<dbReference type="Pfam" id="PF01730">
    <property type="entry name" value="UreF"/>
    <property type="match status" value="1"/>
</dbReference>
<dbReference type="PANTHER" id="PTHR33620:SF1">
    <property type="entry name" value="UREASE ACCESSORY PROTEIN F"/>
    <property type="match status" value="1"/>
</dbReference>
<keyword evidence="3" id="KW-0963">Cytoplasm</keyword>
<keyword evidence="1 3" id="KW-0996">Nickel insertion</keyword>
<comment type="subcellular location">
    <subcellularLocation>
        <location evidence="3">Cytoplasm</location>
    </subcellularLocation>
</comment>
<evidence type="ECO:0000256" key="3">
    <source>
        <dbReference type="HAMAP-Rule" id="MF_01385"/>
    </source>
</evidence>
<comment type="subunit">
    <text evidence="3">UreD, UreF and UreG form a complex that acts as a GTP-hydrolysis-dependent molecular chaperone, activating the urease apoprotein by helping to assemble the nickel containing metallocenter of UreC. The UreE protein probably delivers the nickel.</text>
</comment>
<dbReference type="InterPro" id="IPR038277">
    <property type="entry name" value="UreF_sf"/>
</dbReference>
<keyword evidence="5" id="KW-1185">Reference proteome</keyword>
<evidence type="ECO:0000313" key="5">
    <source>
        <dbReference type="Proteomes" id="UP000714380"/>
    </source>
</evidence>
<dbReference type="PIRSF" id="PIRSF009467">
    <property type="entry name" value="Ureas_acces_UreF"/>
    <property type="match status" value="1"/>
</dbReference>
<dbReference type="EMBL" id="JAEDAH010000031">
    <property type="protein sequence ID" value="MCA6063268.1"/>
    <property type="molecule type" value="Genomic_DNA"/>
</dbReference>
<name>A0ABS7ZNI5_9GAMM</name>
<keyword evidence="2 3" id="KW-0143">Chaperone</keyword>
<comment type="caution">
    <text evidence="4">The sequence shown here is derived from an EMBL/GenBank/DDBJ whole genome shotgun (WGS) entry which is preliminary data.</text>
</comment>
<accession>A0ABS7ZNI5</accession>
<sequence>MVMTMTDQSALLTTPGLLRLLQLSSVSLPVGGFAFSQGLEYAVESGWVSNMAKTRDWIAMQLHETQALIDLPVLKGAMQAVAAADEARWSEWNDLILASRETRELRLTDTAMGEALVRLLKSLDVTLPAYALNAEGDISFVALYAWPAVQWQIPYESAATGLSWAWLENQVAAATKLVPLGQTQAQQLLSDLQTLIPQTIEISHGVEEDEIGGSLPAMAIASAKHETQYTRLFRS</sequence>
<organism evidence="4 5">
    <name type="scientific">Thalassolituus marinus</name>
    <dbReference type="NCBI Taxonomy" id="671053"/>
    <lineage>
        <taxon>Bacteria</taxon>
        <taxon>Pseudomonadati</taxon>
        <taxon>Pseudomonadota</taxon>
        <taxon>Gammaproteobacteria</taxon>
        <taxon>Oceanospirillales</taxon>
        <taxon>Oceanospirillaceae</taxon>
        <taxon>Thalassolituus</taxon>
    </lineage>
</organism>
<gene>
    <name evidence="3" type="primary">ureF</name>
    <name evidence="4" type="ORF">I9W95_06575</name>
</gene>
<dbReference type="InterPro" id="IPR002639">
    <property type="entry name" value="UreF"/>
</dbReference>
<comment type="similarity">
    <text evidence="3">Belongs to the UreF family.</text>
</comment>
<proteinExistence type="inferred from homology"/>
<dbReference type="PANTHER" id="PTHR33620">
    <property type="entry name" value="UREASE ACCESSORY PROTEIN F"/>
    <property type="match status" value="1"/>
</dbReference>
<evidence type="ECO:0000256" key="1">
    <source>
        <dbReference type="ARBA" id="ARBA00022988"/>
    </source>
</evidence>
<dbReference type="Proteomes" id="UP000714380">
    <property type="component" value="Unassembled WGS sequence"/>
</dbReference>
<reference evidence="4 5" key="1">
    <citation type="submission" date="2020-12" db="EMBL/GenBank/DDBJ databases">
        <title>Novel Thalassolituus-related marine hydrocarbonoclastic bacteria mediated algae-derived hydrocarbons mineralization in twilight zone of the northern South China Sea.</title>
        <authorList>
            <person name="Dong C."/>
        </authorList>
    </citation>
    <scope>NUCLEOTIDE SEQUENCE [LARGE SCALE GENOMIC DNA]</scope>
    <source>
        <strain evidence="4 5">IMCC1826</strain>
    </source>
</reference>